<dbReference type="Gene3D" id="2.60.40.1120">
    <property type="entry name" value="Carboxypeptidase-like, regulatory domain"/>
    <property type="match status" value="1"/>
</dbReference>
<protein>
    <submittedName>
        <fullName evidence="13">SusC/RagA family TonB-linked outer membrane protein</fullName>
    </submittedName>
</protein>
<keyword evidence="4 8" id="KW-0812">Transmembrane</keyword>
<evidence type="ECO:0000256" key="4">
    <source>
        <dbReference type="ARBA" id="ARBA00022692"/>
    </source>
</evidence>
<comment type="caution">
    <text evidence="13">The sequence shown here is derived from an EMBL/GenBank/DDBJ whole genome shotgun (WGS) entry which is preliminary data.</text>
</comment>
<evidence type="ECO:0000256" key="1">
    <source>
        <dbReference type="ARBA" id="ARBA00004571"/>
    </source>
</evidence>
<feature type="chain" id="PRO_5037621289" evidence="10">
    <location>
        <begin position="21"/>
        <end position="1055"/>
    </location>
</feature>
<reference evidence="13" key="1">
    <citation type="journal article" date="2014" name="Int. J. Syst. Evol. Microbiol.">
        <title>Complete genome sequence of Corynebacterium casei LMG S-19264T (=DSM 44701T), isolated from a smear-ripened cheese.</title>
        <authorList>
            <consortium name="US DOE Joint Genome Institute (JGI-PGF)"/>
            <person name="Walter F."/>
            <person name="Albersmeier A."/>
            <person name="Kalinowski J."/>
            <person name="Ruckert C."/>
        </authorList>
    </citation>
    <scope>NUCLEOTIDE SEQUENCE</scope>
    <source>
        <strain evidence="13">KCTC 12368</strain>
    </source>
</reference>
<evidence type="ECO:0000256" key="2">
    <source>
        <dbReference type="ARBA" id="ARBA00022448"/>
    </source>
</evidence>
<dbReference type="SUPFAM" id="SSF49464">
    <property type="entry name" value="Carboxypeptidase regulatory domain-like"/>
    <property type="match status" value="1"/>
</dbReference>
<dbReference type="NCBIfam" id="TIGR04056">
    <property type="entry name" value="OMP_RagA_SusC"/>
    <property type="match status" value="1"/>
</dbReference>
<dbReference type="SUPFAM" id="SSF56935">
    <property type="entry name" value="Porins"/>
    <property type="match status" value="1"/>
</dbReference>
<dbReference type="RefSeq" id="WP_018472241.1">
    <property type="nucleotide sequence ID" value="NZ_BMWX01000002.1"/>
</dbReference>
<dbReference type="Pfam" id="PF07715">
    <property type="entry name" value="Plug"/>
    <property type="match status" value="1"/>
</dbReference>
<dbReference type="InterPro" id="IPR039426">
    <property type="entry name" value="TonB-dep_rcpt-like"/>
</dbReference>
<reference evidence="13" key="2">
    <citation type="submission" date="2020-09" db="EMBL/GenBank/DDBJ databases">
        <authorList>
            <person name="Sun Q."/>
            <person name="Kim S."/>
        </authorList>
    </citation>
    <scope>NUCLEOTIDE SEQUENCE</scope>
    <source>
        <strain evidence="13">KCTC 12368</strain>
    </source>
</reference>
<comment type="similarity">
    <text evidence="8 9">Belongs to the TonB-dependent receptor family.</text>
</comment>
<evidence type="ECO:0000256" key="8">
    <source>
        <dbReference type="PROSITE-ProRule" id="PRU01360"/>
    </source>
</evidence>
<dbReference type="InterPro" id="IPR008969">
    <property type="entry name" value="CarboxyPept-like_regulatory"/>
</dbReference>
<keyword evidence="6 8" id="KW-0472">Membrane</keyword>
<evidence type="ECO:0000256" key="5">
    <source>
        <dbReference type="ARBA" id="ARBA00023077"/>
    </source>
</evidence>
<keyword evidence="7 8" id="KW-0998">Cell outer membrane</keyword>
<evidence type="ECO:0000256" key="7">
    <source>
        <dbReference type="ARBA" id="ARBA00023237"/>
    </source>
</evidence>
<evidence type="ECO:0000313" key="14">
    <source>
        <dbReference type="Proteomes" id="UP000619457"/>
    </source>
</evidence>
<dbReference type="InterPro" id="IPR037066">
    <property type="entry name" value="Plug_dom_sf"/>
</dbReference>
<sequence>MRKSLLSLILVLLTISATWAQGRKVTGKVVSQEEPNGLPGVNVLVKGTTVGAITDLDGMYSITVPEGQNTLVFSFIGYSSFESKIGNQSTVNVTLSPDTQNLDEVIVVAYGSAEKGNFAGSAIAIKEASIANRPINSVTNVLEGQAAGVITTSASGQPGESPTIRIRGIGSVNASQNPLYVVDGVPYDGDISNLNPKDIADVTVLKDASSSALYGARAANGVIMITTKKGGKNKPTFNISIRQGVSSRALPEYDRVNADEYYPLTWESLKFGQMTNSNMAENAASQYASENLIPVLKYNVYDVPNNEVVGVDGMLNSGAVNNFTDLDWFDAVTRSGGRGEYNMSYSGGTDRTDYYTSIGYLNEKGFVIKSDMERFTGRINVNTQATDWFKTGINLSATMTEGNNAATSGNSSYVNPFFFARNMGPIYPVYLQNQQTGGYILDANGQKIYDTGDMTNLGSVFRGSGGSPGRHVVQETKLNENFYDRDVISARAYAEIDFLKNFKFRSNISTDMISYLGVGYDNPIVGDGAPSGRTDRLNTRRNSMTFNQILSYANTINIKHYFEGLVAHENYDLKINRQEIAKQGQILDGNIEPGNFVTVNSADGRVDSYRIESYFSRFNYVYDDKYSLSASIRRDGSSRFFEDVRWGTFWSVAGAWNIEKEAFFNADFFDMLKLRASYGEVGNDGLLDDAGSPDYYPWQALYDLDYNNANEPGILQGSLSATELLWESNNTFDIGIDFAFAKRFTGTLEYYYRVSENLLFDVPLSLTTGIESTPVNVGTMSNTGIELQLQGDIIRNQDFTWNANLNVSTFKNEFKKLPFEEQVVGTKKLVVGGSIYDYWLRDWRGVDPETGYGMYTAVEKLTTEGSLRDDVIIQGQDTLTTTLSNAAYHSAGTAIPDFTGGLSNTFTYKNISLSILTSFSVGGDIYDGVYASMMTSSPDGSSLHKDILNRWETAGDITNVPRMDNIQGQQSNGGSDRWLIDRSYLNLRSINLSYILPANLLKKVDASQASIYVAGENLGWLSKRKGMFVSESFNGTTSNTYTPAKTFTLGLNVSF</sequence>
<organism evidence="13 14">
    <name type="scientific">Echinicola pacifica</name>
    <dbReference type="NCBI Taxonomy" id="346377"/>
    <lineage>
        <taxon>Bacteria</taxon>
        <taxon>Pseudomonadati</taxon>
        <taxon>Bacteroidota</taxon>
        <taxon>Cytophagia</taxon>
        <taxon>Cytophagales</taxon>
        <taxon>Cyclobacteriaceae</taxon>
        <taxon>Echinicola</taxon>
    </lineage>
</organism>
<dbReference type="Proteomes" id="UP000619457">
    <property type="component" value="Unassembled WGS sequence"/>
</dbReference>
<evidence type="ECO:0000259" key="12">
    <source>
        <dbReference type="Pfam" id="PF07715"/>
    </source>
</evidence>
<dbReference type="InterPro" id="IPR023996">
    <property type="entry name" value="TonB-dep_OMP_SusC/RagA"/>
</dbReference>
<keyword evidence="3 8" id="KW-1134">Transmembrane beta strand</keyword>
<keyword evidence="10" id="KW-0732">Signal</keyword>
<evidence type="ECO:0000313" key="13">
    <source>
        <dbReference type="EMBL" id="GGZ21125.1"/>
    </source>
</evidence>
<evidence type="ECO:0000256" key="9">
    <source>
        <dbReference type="RuleBase" id="RU003357"/>
    </source>
</evidence>
<evidence type="ECO:0000256" key="6">
    <source>
        <dbReference type="ARBA" id="ARBA00023136"/>
    </source>
</evidence>
<accession>A0A918PT58</accession>
<dbReference type="InterPro" id="IPR000531">
    <property type="entry name" value="Beta-barrel_TonB"/>
</dbReference>
<feature type="domain" description="TonB-dependent receptor-like beta-barrel" evidence="11">
    <location>
        <begin position="450"/>
        <end position="849"/>
    </location>
</feature>
<feature type="signal peptide" evidence="10">
    <location>
        <begin position="1"/>
        <end position="20"/>
    </location>
</feature>
<gene>
    <name evidence="13" type="ORF">GCM10007049_12200</name>
</gene>
<keyword evidence="14" id="KW-1185">Reference proteome</keyword>
<dbReference type="EMBL" id="BMWX01000002">
    <property type="protein sequence ID" value="GGZ21125.1"/>
    <property type="molecule type" value="Genomic_DNA"/>
</dbReference>
<keyword evidence="5 9" id="KW-0798">TonB box</keyword>
<dbReference type="InterPro" id="IPR023997">
    <property type="entry name" value="TonB-dep_OMP_SusC/RagA_CS"/>
</dbReference>
<feature type="domain" description="TonB-dependent receptor plug" evidence="12">
    <location>
        <begin position="119"/>
        <end position="222"/>
    </location>
</feature>
<comment type="subcellular location">
    <subcellularLocation>
        <location evidence="1 8">Cell outer membrane</location>
        <topology evidence="1 8">Multi-pass membrane protein</topology>
    </subcellularLocation>
</comment>
<evidence type="ECO:0000256" key="3">
    <source>
        <dbReference type="ARBA" id="ARBA00022452"/>
    </source>
</evidence>
<keyword evidence="2 8" id="KW-0813">Transport</keyword>
<evidence type="ECO:0000256" key="10">
    <source>
        <dbReference type="SAM" id="SignalP"/>
    </source>
</evidence>
<dbReference type="AlphaFoldDB" id="A0A918PT58"/>
<dbReference type="InterPro" id="IPR036942">
    <property type="entry name" value="Beta-barrel_TonB_sf"/>
</dbReference>
<evidence type="ECO:0000259" key="11">
    <source>
        <dbReference type="Pfam" id="PF00593"/>
    </source>
</evidence>
<dbReference type="Pfam" id="PF00593">
    <property type="entry name" value="TonB_dep_Rec_b-barrel"/>
    <property type="match status" value="1"/>
</dbReference>
<name>A0A918PT58_9BACT</name>
<dbReference type="Pfam" id="PF13715">
    <property type="entry name" value="CarbopepD_reg_2"/>
    <property type="match status" value="1"/>
</dbReference>
<dbReference type="Gene3D" id="2.170.130.10">
    <property type="entry name" value="TonB-dependent receptor, plug domain"/>
    <property type="match status" value="1"/>
</dbReference>
<dbReference type="GO" id="GO:0009279">
    <property type="term" value="C:cell outer membrane"/>
    <property type="evidence" value="ECO:0007669"/>
    <property type="project" value="UniProtKB-SubCell"/>
</dbReference>
<dbReference type="PROSITE" id="PS52016">
    <property type="entry name" value="TONB_DEPENDENT_REC_3"/>
    <property type="match status" value="1"/>
</dbReference>
<dbReference type="NCBIfam" id="TIGR04057">
    <property type="entry name" value="SusC_RagA_signa"/>
    <property type="match status" value="1"/>
</dbReference>
<proteinExistence type="inferred from homology"/>
<dbReference type="Gene3D" id="2.40.170.20">
    <property type="entry name" value="TonB-dependent receptor, beta-barrel domain"/>
    <property type="match status" value="1"/>
</dbReference>
<dbReference type="InterPro" id="IPR012910">
    <property type="entry name" value="Plug_dom"/>
</dbReference>